<dbReference type="AlphaFoldDB" id="A0A840RAX6"/>
<accession>A0A840RAX6</accession>
<comment type="caution">
    <text evidence="2">The sequence shown here is derived from an EMBL/GenBank/DDBJ whole genome shotgun (WGS) entry which is preliminary data.</text>
</comment>
<organism evidence="2 3">
    <name type="scientific">Silvimonas terrae</name>
    <dbReference type="NCBI Taxonomy" id="300266"/>
    <lineage>
        <taxon>Bacteria</taxon>
        <taxon>Pseudomonadati</taxon>
        <taxon>Pseudomonadota</taxon>
        <taxon>Betaproteobacteria</taxon>
        <taxon>Neisseriales</taxon>
        <taxon>Chitinibacteraceae</taxon>
        <taxon>Silvimonas</taxon>
    </lineage>
</organism>
<feature type="transmembrane region" description="Helical" evidence="1">
    <location>
        <begin position="491"/>
        <end position="518"/>
    </location>
</feature>
<dbReference type="Proteomes" id="UP000543030">
    <property type="component" value="Unassembled WGS sequence"/>
</dbReference>
<keyword evidence="1" id="KW-1133">Transmembrane helix</keyword>
<name>A0A840RAX6_9NEIS</name>
<gene>
    <name evidence="2" type="ORF">HNQ50_000316</name>
</gene>
<evidence type="ECO:0000313" key="2">
    <source>
        <dbReference type="EMBL" id="MBB5189606.1"/>
    </source>
</evidence>
<protein>
    <recommendedName>
        <fullName evidence="4">Phage tail tape measure protein</fullName>
    </recommendedName>
</protein>
<keyword evidence="3" id="KW-1185">Reference proteome</keyword>
<evidence type="ECO:0000313" key="3">
    <source>
        <dbReference type="Proteomes" id="UP000543030"/>
    </source>
</evidence>
<feature type="transmembrane region" description="Helical" evidence="1">
    <location>
        <begin position="435"/>
        <end position="456"/>
    </location>
</feature>
<dbReference type="RefSeq" id="WP_184096860.1">
    <property type="nucleotide sequence ID" value="NZ_JACHHN010000001.1"/>
</dbReference>
<keyword evidence="1" id="KW-0812">Transmembrane</keyword>
<evidence type="ECO:0000256" key="1">
    <source>
        <dbReference type="SAM" id="Phobius"/>
    </source>
</evidence>
<proteinExistence type="predicted"/>
<sequence length="618" mass="65357">MFEAYEVAVKLKLVDQFSGVMGMVVNRLTSANHSATELQKKLDGIARTFKTGLLVTGAGFGMAMALKAATNEAVKYEQQLNRLKALNLGSANTNHLADRAAQIARTTKGMSYTESLKLMTEAQSITGNVEHTLDLAPVLAKMRFGMETYMSSGGKGEGHGAQAERQFMDVVKVMELRGLMRNFNEDKLNSLADLFVKNYAASGGQVKPSDFLAMMKTGGIASKGINEDFMFALGHMMQESGGNRSGTALMSTYQNLIAGRTTQQVAEQLQKYGLLNPGSIEYGTTGHIKKIKPEALKQTEMLMANPLDYLNNVILPALASKGVDINNQNQVLMKLNQLTSNRTASNFLGQLYMDRTPLANYVKQAHGAMGVNQLYDQSANSVVGKEIDLRAKLLNLEKTLGDAALPILVKALETLVPLVQEFGAALEKHPTLIKAVMFGFAGLAASMMVAGPLMMLTSGFKAVGLAVSVLNGGGVGGLLTLAGSLTNISSLIMKIGAMGGGLGAAAMVTGAGLGGYAVGTAIYNNMKTEDQDAIGRTIARGLALFGSKDAEEALAAERKSGYVQPKAAPNPLQVTVPVHIDGKKVAQVMSPYLAAQTGRAMSGGALDGNLMVPMPGTN</sequence>
<keyword evidence="1" id="KW-0472">Membrane</keyword>
<feature type="transmembrane region" description="Helical" evidence="1">
    <location>
        <begin position="463"/>
        <end position="485"/>
    </location>
</feature>
<reference evidence="2 3" key="1">
    <citation type="submission" date="2020-08" db="EMBL/GenBank/DDBJ databases">
        <title>Genomic Encyclopedia of Type Strains, Phase IV (KMG-IV): sequencing the most valuable type-strain genomes for metagenomic binning, comparative biology and taxonomic classification.</title>
        <authorList>
            <person name="Goeker M."/>
        </authorList>
    </citation>
    <scope>NUCLEOTIDE SEQUENCE [LARGE SCALE GENOMIC DNA]</scope>
    <source>
        <strain evidence="2 3">DSM 18233</strain>
    </source>
</reference>
<evidence type="ECO:0008006" key="4">
    <source>
        <dbReference type="Google" id="ProtNLM"/>
    </source>
</evidence>
<dbReference type="EMBL" id="JACHHN010000001">
    <property type="protein sequence ID" value="MBB5189606.1"/>
    <property type="molecule type" value="Genomic_DNA"/>
</dbReference>